<dbReference type="EMBL" id="JAPNUD010000035">
    <property type="protein sequence ID" value="MDA0642111.1"/>
    <property type="molecule type" value="Genomic_DNA"/>
</dbReference>
<evidence type="ECO:0000256" key="1">
    <source>
        <dbReference type="SAM" id="Phobius"/>
    </source>
</evidence>
<evidence type="ECO:0008006" key="4">
    <source>
        <dbReference type="Google" id="ProtNLM"/>
    </source>
</evidence>
<keyword evidence="1" id="KW-1133">Transmembrane helix</keyword>
<organism evidence="2 3">
    <name type="scientific">Nonomuraea ferruginea</name>
    <dbReference type="NCBI Taxonomy" id="46174"/>
    <lineage>
        <taxon>Bacteria</taxon>
        <taxon>Bacillati</taxon>
        <taxon>Actinomycetota</taxon>
        <taxon>Actinomycetes</taxon>
        <taxon>Streptosporangiales</taxon>
        <taxon>Streptosporangiaceae</taxon>
        <taxon>Nonomuraea</taxon>
    </lineage>
</organism>
<accession>A0ABT4SXY2</accession>
<dbReference type="RefSeq" id="WP_271276736.1">
    <property type="nucleotide sequence ID" value="NZ_BAABFD010000029.1"/>
</dbReference>
<keyword evidence="1" id="KW-0472">Membrane</keyword>
<protein>
    <recommendedName>
        <fullName evidence="4">ABC transporter permease</fullName>
    </recommendedName>
</protein>
<keyword evidence="3" id="KW-1185">Reference proteome</keyword>
<gene>
    <name evidence="2" type="ORF">OUY24_15875</name>
</gene>
<proteinExistence type="predicted"/>
<feature type="transmembrane region" description="Helical" evidence="1">
    <location>
        <begin position="20"/>
        <end position="41"/>
    </location>
</feature>
<dbReference type="Proteomes" id="UP001212498">
    <property type="component" value="Unassembled WGS sequence"/>
</dbReference>
<name>A0ABT4SXY2_9ACTN</name>
<evidence type="ECO:0000313" key="2">
    <source>
        <dbReference type="EMBL" id="MDA0642111.1"/>
    </source>
</evidence>
<keyword evidence="1" id="KW-0812">Transmembrane</keyword>
<sequence length="58" mass="5979">MSGSPGWGYETFVERALGDAALRVPWSSWVAVLAGLVAAVVPARRAARVAPVAGLSLD</sequence>
<evidence type="ECO:0000313" key="3">
    <source>
        <dbReference type="Proteomes" id="UP001212498"/>
    </source>
</evidence>
<comment type="caution">
    <text evidence="2">The sequence shown here is derived from an EMBL/GenBank/DDBJ whole genome shotgun (WGS) entry which is preliminary data.</text>
</comment>
<reference evidence="2 3" key="1">
    <citation type="submission" date="2022-11" db="EMBL/GenBank/DDBJ databases">
        <title>Nonomuraea corallina sp. nov., a new species of the genus Nonomuraea isolated from sea side sediment in Thai sea.</title>
        <authorList>
            <person name="Ngamcharungchit C."/>
            <person name="Matsumoto A."/>
            <person name="Suriyachadkun C."/>
            <person name="Panbangred W."/>
            <person name="Inahashi Y."/>
            <person name="Intra B."/>
        </authorList>
    </citation>
    <scope>NUCLEOTIDE SEQUENCE [LARGE SCALE GENOMIC DNA]</scope>
    <source>
        <strain evidence="2 3">DSM 43553</strain>
    </source>
</reference>